<dbReference type="InterPro" id="IPR002563">
    <property type="entry name" value="Flavin_Rdtase-like_dom"/>
</dbReference>
<evidence type="ECO:0000259" key="3">
    <source>
        <dbReference type="SMART" id="SM00903"/>
    </source>
</evidence>
<dbReference type="Pfam" id="PF01613">
    <property type="entry name" value="Flavin_Reduct"/>
    <property type="match status" value="1"/>
</dbReference>
<evidence type="ECO:0000256" key="1">
    <source>
        <dbReference type="ARBA" id="ARBA00008898"/>
    </source>
</evidence>
<protein>
    <submittedName>
        <fullName evidence="4">Flavin reductase</fullName>
    </submittedName>
</protein>
<accession>A0A369W8Z5</accession>
<evidence type="ECO:0000256" key="2">
    <source>
        <dbReference type="ARBA" id="ARBA00023002"/>
    </source>
</evidence>
<sequence length="311" mass="33617">MGDPLADPRAFRRCLGQYATGVTIVTASADGVMVGVTANSFASVSMTPPLVLWSLQNNSTSYDVFTRATHFAINILAADQIELSQRFAKSGPEKFDGVTLSEGAGGAPILDGAAAVLECRREVEHPTGDHLIMVGHVERYRRSETAALVFERGRYAAAVEHPATRFKDDHPQSSTILHRYFIVLLNRAYNRMREAMAAARASEHLDLNESRVLSAVSAYPSRSLDTLQPITFLDRIAAEDAVASLCAKGFLTVGQAAVLTMTPSGSQALDALYEATLAIEGQLLSSIPEDEFAITERTLRAIVGADVFTRQ</sequence>
<dbReference type="InterPro" id="IPR036390">
    <property type="entry name" value="WH_DNA-bd_sf"/>
</dbReference>
<dbReference type="SUPFAM" id="SSF46785">
    <property type="entry name" value="Winged helix' DNA-binding domain"/>
    <property type="match status" value="1"/>
</dbReference>
<dbReference type="InterPro" id="IPR012349">
    <property type="entry name" value="Split_barrel_FMN-bd"/>
</dbReference>
<keyword evidence="5" id="KW-1185">Reference proteome</keyword>
<dbReference type="InterPro" id="IPR050268">
    <property type="entry name" value="NADH-dep_flavin_reductase"/>
</dbReference>
<dbReference type="Proteomes" id="UP000253759">
    <property type="component" value="Unassembled WGS sequence"/>
</dbReference>
<dbReference type="InterPro" id="IPR036388">
    <property type="entry name" value="WH-like_DNA-bd_sf"/>
</dbReference>
<dbReference type="GO" id="GO:0042602">
    <property type="term" value="F:riboflavin reductase (NADPH) activity"/>
    <property type="evidence" value="ECO:0007669"/>
    <property type="project" value="TreeGrafter"/>
</dbReference>
<keyword evidence="2" id="KW-0560">Oxidoreductase</keyword>
<proteinExistence type="inferred from homology"/>
<dbReference type="AlphaFoldDB" id="A0A369W8Z5"/>
<dbReference type="SMART" id="SM00903">
    <property type="entry name" value="Flavin_Reduct"/>
    <property type="match status" value="1"/>
</dbReference>
<dbReference type="GO" id="GO:0010181">
    <property type="term" value="F:FMN binding"/>
    <property type="evidence" value="ECO:0007669"/>
    <property type="project" value="InterPro"/>
</dbReference>
<dbReference type="Gene3D" id="1.10.10.10">
    <property type="entry name" value="Winged helix-like DNA-binding domain superfamily/Winged helix DNA-binding domain"/>
    <property type="match status" value="1"/>
</dbReference>
<evidence type="ECO:0000313" key="5">
    <source>
        <dbReference type="Proteomes" id="UP000253759"/>
    </source>
</evidence>
<feature type="domain" description="Flavin reductase like" evidence="3">
    <location>
        <begin position="15"/>
        <end position="157"/>
    </location>
</feature>
<dbReference type="PANTHER" id="PTHR30466:SF11">
    <property type="entry name" value="FLAVIN-DEPENDENT MONOOXYGENASE, REDUCTASE SUBUNIT HSAB"/>
    <property type="match status" value="1"/>
</dbReference>
<dbReference type="SUPFAM" id="SSF50475">
    <property type="entry name" value="FMN-binding split barrel"/>
    <property type="match status" value="1"/>
</dbReference>
<reference evidence="5" key="1">
    <citation type="submission" date="2018-07" db="EMBL/GenBank/DDBJ databases">
        <authorList>
            <person name="Liu B.-T."/>
            <person name="Du Z."/>
        </authorList>
    </citation>
    <scope>NUCLEOTIDE SEQUENCE [LARGE SCALE GENOMIC DNA]</scope>
    <source>
        <strain evidence="5">XYN52</strain>
    </source>
</reference>
<gene>
    <name evidence="4" type="ORF">DVH29_00880</name>
</gene>
<dbReference type="Gene3D" id="2.30.110.10">
    <property type="entry name" value="Electron Transport, Fmn-binding Protein, Chain A"/>
    <property type="match status" value="1"/>
</dbReference>
<dbReference type="EMBL" id="QQNH01000001">
    <property type="protein sequence ID" value="RDE10537.1"/>
    <property type="molecule type" value="Genomic_DNA"/>
</dbReference>
<dbReference type="PANTHER" id="PTHR30466">
    <property type="entry name" value="FLAVIN REDUCTASE"/>
    <property type="match status" value="1"/>
</dbReference>
<evidence type="ECO:0000313" key="4">
    <source>
        <dbReference type="EMBL" id="RDE10537.1"/>
    </source>
</evidence>
<organism evidence="4 5">
    <name type="scientific">Pelagibacterium lacus</name>
    <dbReference type="NCBI Taxonomy" id="2282655"/>
    <lineage>
        <taxon>Bacteria</taxon>
        <taxon>Pseudomonadati</taxon>
        <taxon>Pseudomonadota</taxon>
        <taxon>Alphaproteobacteria</taxon>
        <taxon>Hyphomicrobiales</taxon>
        <taxon>Devosiaceae</taxon>
        <taxon>Pelagibacterium</taxon>
    </lineage>
</organism>
<comment type="similarity">
    <text evidence="1">Belongs to the non-flavoprotein flavin reductase family.</text>
</comment>
<name>A0A369W8Z5_9HYPH</name>
<comment type="caution">
    <text evidence="4">The sequence shown here is derived from an EMBL/GenBank/DDBJ whole genome shotgun (WGS) entry which is preliminary data.</text>
</comment>